<feature type="chain" id="PRO_5020272807" evidence="2">
    <location>
        <begin position="27"/>
        <end position="492"/>
    </location>
</feature>
<comment type="caution">
    <text evidence="4">The sequence shown here is derived from an EMBL/GenBank/DDBJ whole genome shotgun (WGS) entry which is preliminary data.</text>
</comment>
<dbReference type="RefSeq" id="WP_132703539.1">
    <property type="nucleotide sequence ID" value="NZ_SLZR01000021.1"/>
</dbReference>
<evidence type="ECO:0000259" key="3">
    <source>
        <dbReference type="Pfam" id="PF07603"/>
    </source>
</evidence>
<evidence type="ECO:0000256" key="1">
    <source>
        <dbReference type="SAM" id="MobiDB-lite"/>
    </source>
</evidence>
<dbReference type="PROSITE" id="PS51257">
    <property type="entry name" value="PROKAR_LIPOPROTEIN"/>
    <property type="match status" value="1"/>
</dbReference>
<sequence length="492" mass="53652">MNSNRLAYLTLSIGLLSVTSGCAYMAAEDTAAELPKVKFAVTDAMQTDFYDADGNIIEAPEKGDPLYGQDAQYQGLQPSYTDNGDGTITDNNTGLMWQKTPPADKMTYDDAIAYVASLNVGGYSDWRLPTIKESFSIAHLGGNLDAQDVSNAIPYIDTDYFDFFYDENRPYTGSYWTSSVTVMPAQNDYELNEKNYGFNWADGHLKSYGDGYLIDGSAEGSSIPAGVRAVRGQENVYGVNDFEDNGDGTITDHATGFMWTKQDSGAVNDDGSTRHMKDASFGLGRTWVDTLAWVQKMNDINYLGYNDWRLPDAKELQSIVQYGKTALPATDANYFNLSRPDSYMWTSTTSGDFPDTALYFAFGRAWGINLMEDGAPAGQGTDMPDGEMPQGPPPGEAPQSDSSSSAAATATVDDFVDTHGPGAMRNDYKDITGAATQQPALARALWERLYGEAYPYAFDPSDTTTVFDLSASENAADYIGIFNYALLVRDAD</sequence>
<evidence type="ECO:0000256" key="2">
    <source>
        <dbReference type="SAM" id="SignalP"/>
    </source>
</evidence>
<feature type="signal peptide" evidence="2">
    <location>
        <begin position="1"/>
        <end position="26"/>
    </location>
</feature>
<dbReference type="EMBL" id="SLZR01000021">
    <property type="protein sequence ID" value="TCS37108.1"/>
    <property type="molecule type" value="Genomic_DNA"/>
</dbReference>
<reference evidence="4 5" key="1">
    <citation type="submission" date="2019-03" db="EMBL/GenBank/DDBJ databases">
        <title>Genomic Encyclopedia of Archaeal and Bacterial Type Strains, Phase II (KMG-II): from individual species to whole genera.</title>
        <authorList>
            <person name="Goeker M."/>
        </authorList>
    </citation>
    <scope>NUCLEOTIDE SEQUENCE [LARGE SCALE GENOMIC DNA]</scope>
    <source>
        <strain evidence="4 5">DSM 15388</strain>
    </source>
</reference>
<feature type="domain" description="Lcl C-terminal" evidence="3">
    <location>
        <begin position="86"/>
        <end position="190"/>
    </location>
</feature>
<dbReference type="Pfam" id="PF07603">
    <property type="entry name" value="Lcl_C"/>
    <property type="match status" value="2"/>
</dbReference>
<evidence type="ECO:0000313" key="5">
    <source>
        <dbReference type="Proteomes" id="UP000295793"/>
    </source>
</evidence>
<keyword evidence="5" id="KW-1185">Reference proteome</keyword>
<feature type="region of interest" description="Disordered" evidence="1">
    <location>
        <begin position="373"/>
        <end position="409"/>
    </location>
</feature>
<accession>A0A4R3HVJ0</accession>
<feature type="domain" description="Lcl C-terminal" evidence="3">
    <location>
        <begin position="248"/>
        <end position="364"/>
    </location>
</feature>
<protein>
    <submittedName>
        <fullName evidence="4">Uncharacterized protein DUF1566</fullName>
    </submittedName>
</protein>
<dbReference type="AlphaFoldDB" id="A0A4R3HVJ0"/>
<keyword evidence="2" id="KW-0732">Signal</keyword>
<dbReference type="PANTHER" id="PTHR35812">
    <property type="entry name" value="LIPOPROTEIN"/>
    <property type="match status" value="1"/>
</dbReference>
<evidence type="ECO:0000313" key="4">
    <source>
        <dbReference type="EMBL" id="TCS37108.1"/>
    </source>
</evidence>
<name>A0A4R3HVJ0_9GAMM</name>
<feature type="compositionally biased region" description="Low complexity" evidence="1">
    <location>
        <begin position="400"/>
        <end position="409"/>
    </location>
</feature>
<organism evidence="4 5">
    <name type="scientific">Reinekea marinisedimentorum</name>
    <dbReference type="NCBI Taxonomy" id="230495"/>
    <lineage>
        <taxon>Bacteria</taxon>
        <taxon>Pseudomonadati</taxon>
        <taxon>Pseudomonadota</taxon>
        <taxon>Gammaproteobacteria</taxon>
        <taxon>Oceanospirillales</taxon>
        <taxon>Saccharospirillaceae</taxon>
        <taxon>Reinekea</taxon>
    </lineage>
</organism>
<dbReference type="InterPro" id="IPR011460">
    <property type="entry name" value="Lcl_C"/>
</dbReference>
<gene>
    <name evidence="4" type="ORF">BCF53_12126</name>
</gene>
<dbReference type="PANTHER" id="PTHR35812:SF1">
    <property type="entry name" value="LIPOPROTEIN"/>
    <property type="match status" value="1"/>
</dbReference>
<dbReference type="Proteomes" id="UP000295793">
    <property type="component" value="Unassembled WGS sequence"/>
</dbReference>
<proteinExistence type="predicted"/>
<dbReference type="OrthoDB" id="9793251at2"/>